<comment type="caution">
    <text evidence="2">The sequence shown here is derived from an EMBL/GenBank/DDBJ whole genome shotgun (WGS) entry which is preliminary data.</text>
</comment>
<dbReference type="Proteomes" id="UP000542674">
    <property type="component" value="Unassembled WGS sequence"/>
</dbReference>
<dbReference type="AlphaFoldDB" id="A0A7W7WV77"/>
<organism evidence="2 3">
    <name type="scientific">Saccharothrix violaceirubra</name>
    <dbReference type="NCBI Taxonomy" id="413306"/>
    <lineage>
        <taxon>Bacteria</taxon>
        <taxon>Bacillati</taxon>
        <taxon>Actinomycetota</taxon>
        <taxon>Actinomycetes</taxon>
        <taxon>Pseudonocardiales</taxon>
        <taxon>Pseudonocardiaceae</taxon>
        <taxon>Saccharothrix</taxon>
    </lineage>
</organism>
<evidence type="ECO:0000256" key="1">
    <source>
        <dbReference type="SAM" id="MobiDB-lite"/>
    </source>
</evidence>
<protein>
    <submittedName>
        <fullName evidence="2">Uncharacterized protein</fullName>
    </submittedName>
</protein>
<evidence type="ECO:0000313" key="3">
    <source>
        <dbReference type="Proteomes" id="UP000542674"/>
    </source>
</evidence>
<evidence type="ECO:0000313" key="2">
    <source>
        <dbReference type="EMBL" id="MBB4965029.1"/>
    </source>
</evidence>
<dbReference type="EMBL" id="JACHJS010000001">
    <property type="protein sequence ID" value="MBB4965029.1"/>
    <property type="molecule type" value="Genomic_DNA"/>
</dbReference>
<gene>
    <name evidence="2" type="ORF">F4559_002388</name>
</gene>
<keyword evidence="3" id="KW-1185">Reference proteome</keyword>
<reference evidence="2 3" key="1">
    <citation type="submission" date="2020-08" db="EMBL/GenBank/DDBJ databases">
        <title>Sequencing the genomes of 1000 actinobacteria strains.</title>
        <authorList>
            <person name="Klenk H.-P."/>
        </authorList>
    </citation>
    <scope>NUCLEOTIDE SEQUENCE [LARGE SCALE GENOMIC DNA]</scope>
    <source>
        <strain evidence="2 3">DSM 45084</strain>
    </source>
</reference>
<proteinExistence type="predicted"/>
<feature type="compositionally biased region" description="Basic residues" evidence="1">
    <location>
        <begin position="43"/>
        <end position="53"/>
    </location>
</feature>
<name>A0A7W7WV77_9PSEU</name>
<sequence>MSSTPIYDELAALLLVDEPVSAEPTTAKPAERPADPTPPVRTGGRRRKPDADS</sequence>
<dbReference type="RefSeq" id="WP_184668385.1">
    <property type="nucleotide sequence ID" value="NZ_BAABAI010000013.1"/>
</dbReference>
<feature type="region of interest" description="Disordered" evidence="1">
    <location>
        <begin position="21"/>
        <end position="53"/>
    </location>
</feature>
<accession>A0A7W7WV77</accession>